<keyword evidence="2" id="KW-0472">Membrane</keyword>
<feature type="region of interest" description="Disordered" evidence="1">
    <location>
        <begin position="47"/>
        <end position="126"/>
    </location>
</feature>
<dbReference type="PATRIC" id="fig|269796.9.peg.3368"/>
<feature type="compositionally biased region" description="Pro residues" evidence="1">
    <location>
        <begin position="68"/>
        <end position="90"/>
    </location>
</feature>
<keyword evidence="2" id="KW-0812">Transmembrane</keyword>
<dbReference type="InterPro" id="IPR021834">
    <property type="entry name" value="DUF3426"/>
</dbReference>
<dbReference type="HOGENOM" id="CLU_079564_1_0_5"/>
<dbReference type="Pfam" id="PF13717">
    <property type="entry name" value="Zn_ribbon_4"/>
    <property type="match status" value="1"/>
</dbReference>
<organism evidence="4 5">
    <name type="scientific">Rhodospirillum rubrum (strain ATCC 11170 / ATH 1.1.1 / DSM 467 / LMG 4362 / NCIMB 8255 / S1)</name>
    <dbReference type="NCBI Taxonomy" id="269796"/>
    <lineage>
        <taxon>Bacteria</taxon>
        <taxon>Pseudomonadati</taxon>
        <taxon>Pseudomonadota</taxon>
        <taxon>Alphaproteobacteria</taxon>
        <taxon>Rhodospirillales</taxon>
        <taxon>Rhodospirillaceae</taxon>
        <taxon>Rhodospirillum</taxon>
    </lineage>
</organism>
<dbReference type="eggNOG" id="ENOG5032ZVA">
    <property type="taxonomic scope" value="Bacteria"/>
</dbReference>
<dbReference type="Pfam" id="PF11906">
    <property type="entry name" value="DUF3426"/>
    <property type="match status" value="1"/>
</dbReference>
<gene>
    <name evidence="4" type="ordered locus">Rru_A3253</name>
</gene>
<keyword evidence="5" id="KW-1185">Reference proteome</keyword>
<protein>
    <submittedName>
        <fullName evidence="4">MJ0042 finger-like region</fullName>
    </submittedName>
</protein>
<dbReference type="EnsemblBacteria" id="ABC24048">
    <property type="protein sequence ID" value="ABC24048"/>
    <property type="gene ID" value="Rru_A3253"/>
</dbReference>
<proteinExistence type="predicted"/>
<keyword evidence="2" id="KW-1133">Transmembrane helix</keyword>
<reference evidence="4 5" key="1">
    <citation type="journal article" date="2011" name="Stand. Genomic Sci.">
        <title>Complete genome sequence of Rhodospirillum rubrum type strain (S1).</title>
        <authorList>
            <person name="Munk A.C."/>
            <person name="Copeland A."/>
            <person name="Lucas S."/>
            <person name="Lapidus A."/>
            <person name="Del Rio T.G."/>
            <person name="Barry K."/>
            <person name="Detter J.C."/>
            <person name="Hammon N."/>
            <person name="Israni S."/>
            <person name="Pitluck S."/>
            <person name="Brettin T."/>
            <person name="Bruce D."/>
            <person name="Han C."/>
            <person name="Tapia R."/>
            <person name="Gilna P."/>
            <person name="Schmutz J."/>
            <person name="Larimer F."/>
            <person name="Land M."/>
            <person name="Kyrpides N.C."/>
            <person name="Mavromatis K."/>
            <person name="Richardson P."/>
            <person name="Rohde M."/>
            <person name="Goker M."/>
            <person name="Klenk H.P."/>
            <person name="Zhang Y."/>
            <person name="Roberts G.P."/>
            <person name="Reslewic S."/>
            <person name="Schwartz D.C."/>
        </authorList>
    </citation>
    <scope>NUCLEOTIDE SEQUENCE [LARGE SCALE GENOMIC DNA]</scope>
    <source>
        <strain evidence="5">ATCC 11170 / ATH 1.1.1 / DSM 467 / LMG 4362 / NCIMB 8255 / S1</strain>
    </source>
</reference>
<feature type="domain" description="Zinc finger/thioredoxin putative" evidence="3">
    <location>
        <begin position="1"/>
        <end position="35"/>
    </location>
</feature>
<evidence type="ECO:0000313" key="4">
    <source>
        <dbReference type="EMBL" id="ABC24048.1"/>
    </source>
</evidence>
<dbReference type="InterPro" id="IPR011723">
    <property type="entry name" value="Znf/thioredoxin_put"/>
</dbReference>
<feature type="transmembrane region" description="Helical" evidence="2">
    <location>
        <begin position="220"/>
        <end position="241"/>
    </location>
</feature>
<evidence type="ECO:0000259" key="3">
    <source>
        <dbReference type="Pfam" id="PF13717"/>
    </source>
</evidence>
<feature type="compositionally biased region" description="Low complexity" evidence="1">
    <location>
        <begin position="91"/>
        <end position="103"/>
    </location>
</feature>
<evidence type="ECO:0000313" key="5">
    <source>
        <dbReference type="Proteomes" id="UP000001929"/>
    </source>
</evidence>
<dbReference type="Proteomes" id="UP000001929">
    <property type="component" value="Chromosome"/>
</dbReference>
<dbReference type="NCBIfam" id="TIGR02098">
    <property type="entry name" value="MJ0042_CXXC"/>
    <property type="match status" value="1"/>
</dbReference>
<dbReference type="RefSeq" id="WP_011391001.1">
    <property type="nucleotide sequence ID" value="NC_007643.1"/>
</dbReference>
<sequence>MIITCPSCAAKFTLPDGALGSEGRKVKCAKCAHVWQAKAEGAASSFSIDEGYDDSPFAQDEPDFPEPAFAPPPPPPPRPSPARPNPPRPAAAPSAPVFDAAPPRLGKQDGLPLEMDPEPPSRIPAHDDAALDEDLAKLDSILGTLKGGGVLKDKARGAPEIAGDDFADDDHLHDFLQTRVLGEDDDLEDLDGFMAAGEPEAIPRVFTGPRPSGRRRGATALKVVVMTLVALWLLALGGWFLRDPLVALVPGLAPVYTALGIDVTDPRSEVIFQNVVSTLETRDETRLLVVRGLLFNPSDENREVPRLRLTVIDDSQKVLQQVTAAPPQSVLAPGAQIPFEVSMENPSQLATGFRVVFDKAG</sequence>
<name>Q2RP97_RHORT</name>
<dbReference type="STRING" id="269796.Rru_A3253"/>
<dbReference type="EMBL" id="CP000230">
    <property type="protein sequence ID" value="ABC24048.1"/>
    <property type="molecule type" value="Genomic_DNA"/>
</dbReference>
<dbReference type="AlphaFoldDB" id="Q2RP97"/>
<evidence type="ECO:0000256" key="1">
    <source>
        <dbReference type="SAM" id="MobiDB-lite"/>
    </source>
</evidence>
<accession>Q2RP97</accession>
<evidence type="ECO:0000256" key="2">
    <source>
        <dbReference type="SAM" id="Phobius"/>
    </source>
</evidence>
<dbReference type="KEGG" id="rru:Rru_A3253"/>